<organism evidence="2 3">
    <name type="scientific">Meloidogyne enterolobii</name>
    <name type="common">Root-knot nematode worm</name>
    <name type="synonym">Meloidogyne mayaguensis</name>
    <dbReference type="NCBI Taxonomy" id="390850"/>
    <lineage>
        <taxon>Eukaryota</taxon>
        <taxon>Metazoa</taxon>
        <taxon>Ecdysozoa</taxon>
        <taxon>Nematoda</taxon>
        <taxon>Chromadorea</taxon>
        <taxon>Rhabditida</taxon>
        <taxon>Tylenchina</taxon>
        <taxon>Tylenchomorpha</taxon>
        <taxon>Tylenchoidea</taxon>
        <taxon>Meloidogynidae</taxon>
        <taxon>Meloidogyninae</taxon>
        <taxon>Meloidogyne</taxon>
    </lineage>
</organism>
<dbReference type="EMBL" id="CAJEWN010000061">
    <property type="protein sequence ID" value="CAD2156146.1"/>
    <property type="molecule type" value="Genomic_DNA"/>
</dbReference>
<gene>
    <name evidence="2" type="ORF">MENT_LOCUS12139</name>
</gene>
<keyword evidence="1" id="KW-1133">Transmembrane helix</keyword>
<keyword evidence="1" id="KW-0472">Membrane</keyword>
<evidence type="ECO:0000313" key="2">
    <source>
        <dbReference type="EMBL" id="CAD2156146.1"/>
    </source>
</evidence>
<reference evidence="2 3" key="1">
    <citation type="submission" date="2020-08" db="EMBL/GenBank/DDBJ databases">
        <authorList>
            <person name="Koutsovoulos G."/>
            <person name="Danchin GJ E."/>
        </authorList>
    </citation>
    <scope>NUCLEOTIDE SEQUENCE [LARGE SCALE GENOMIC DNA]</scope>
</reference>
<evidence type="ECO:0000256" key="1">
    <source>
        <dbReference type="SAM" id="Phobius"/>
    </source>
</evidence>
<comment type="caution">
    <text evidence="2">The sequence shown here is derived from an EMBL/GenBank/DDBJ whole genome shotgun (WGS) entry which is preliminary data.</text>
</comment>
<feature type="transmembrane region" description="Helical" evidence="1">
    <location>
        <begin position="18"/>
        <end position="39"/>
    </location>
</feature>
<dbReference type="Proteomes" id="UP000580250">
    <property type="component" value="Unassembled WGS sequence"/>
</dbReference>
<evidence type="ECO:0000313" key="3">
    <source>
        <dbReference type="Proteomes" id="UP000580250"/>
    </source>
</evidence>
<proteinExistence type="predicted"/>
<name>A0A6V7UF23_MELEN</name>
<accession>A0A6V7UF23</accession>
<sequence>MQQLRNCYILTCPYPPAFIIRNCHISSVIFLYFLQLVWFNFYKILKDSFFLQIYIKKNRISVLSFLQKIYIFPNFFDSKFIFLLRWRF</sequence>
<dbReference type="AlphaFoldDB" id="A0A6V7UF23"/>
<keyword evidence="1" id="KW-0812">Transmembrane</keyword>
<protein>
    <submittedName>
        <fullName evidence="2">Uncharacterized protein</fullName>
    </submittedName>
</protein>